<evidence type="ECO:0000313" key="2">
    <source>
        <dbReference type="Proteomes" id="UP000076858"/>
    </source>
</evidence>
<proteinExistence type="predicted"/>
<protein>
    <submittedName>
        <fullName evidence="1">Uncharacterized protein</fullName>
    </submittedName>
</protein>
<comment type="caution">
    <text evidence="1">The sequence shown here is derived from an EMBL/GenBank/DDBJ whole genome shotgun (WGS) entry which is preliminary data.</text>
</comment>
<dbReference type="Proteomes" id="UP000076858">
    <property type="component" value="Unassembled WGS sequence"/>
</dbReference>
<organism evidence="1 2">
    <name type="scientific">Daphnia magna</name>
    <dbReference type="NCBI Taxonomy" id="35525"/>
    <lineage>
        <taxon>Eukaryota</taxon>
        <taxon>Metazoa</taxon>
        <taxon>Ecdysozoa</taxon>
        <taxon>Arthropoda</taxon>
        <taxon>Crustacea</taxon>
        <taxon>Branchiopoda</taxon>
        <taxon>Diplostraca</taxon>
        <taxon>Cladocera</taxon>
        <taxon>Anomopoda</taxon>
        <taxon>Daphniidae</taxon>
        <taxon>Daphnia</taxon>
    </lineage>
</organism>
<accession>A0A164LE55</accession>
<evidence type="ECO:0000313" key="1">
    <source>
        <dbReference type="EMBL" id="KZS04025.1"/>
    </source>
</evidence>
<gene>
    <name evidence="1" type="ORF">APZ42_033148</name>
</gene>
<keyword evidence="2" id="KW-1185">Reference proteome</keyword>
<sequence length="60" mass="7287">MFSHVSVLPRLRKLKKKKNVHHNLYQFTATENSLRTRLIVLEYRTKKITVQYNLISFVRQ</sequence>
<reference evidence="1 2" key="1">
    <citation type="submission" date="2016-03" db="EMBL/GenBank/DDBJ databases">
        <title>EvidentialGene: Evidence-directed Construction of Genes on Genomes.</title>
        <authorList>
            <person name="Gilbert D.G."/>
            <person name="Choi J.-H."/>
            <person name="Mockaitis K."/>
            <person name="Colbourne J."/>
            <person name="Pfrender M."/>
        </authorList>
    </citation>
    <scope>NUCLEOTIDE SEQUENCE [LARGE SCALE GENOMIC DNA]</scope>
    <source>
        <strain evidence="1 2">Xinb3</strain>
        <tissue evidence="1">Complete organism</tissue>
    </source>
</reference>
<dbReference type="AlphaFoldDB" id="A0A164LE55"/>
<dbReference type="EMBL" id="LRGB01003146">
    <property type="protein sequence ID" value="KZS04025.1"/>
    <property type="molecule type" value="Genomic_DNA"/>
</dbReference>
<name>A0A164LE55_9CRUS</name>